<dbReference type="InterPro" id="IPR009959">
    <property type="entry name" value="Cyclase_SnoaL-like"/>
</dbReference>
<name>A0ABS7RJJ0_9ACTN</name>
<organism evidence="1 2">
    <name type="scientific">Nocardioides jiangsuensis</name>
    <dbReference type="NCBI Taxonomy" id="2866161"/>
    <lineage>
        <taxon>Bacteria</taxon>
        <taxon>Bacillati</taxon>
        <taxon>Actinomycetota</taxon>
        <taxon>Actinomycetes</taxon>
        <taxon>Propionibacteriales</taxon>
        <taxon>Nocardioidaceae</taxon>
        <taxon>Nocardioides</taxon>
    </lineage>
</organism>
<dbReference type="SUPFAM" id="SSF54427">
    <property type="entry name" value="NTF2-like"/>
    <property type="match status" value="1"/>
</dbReference>
<accession>A0ABS7RJJ0</accession>
<dbReference type="Gene3D" id="3.10.450.50">
    <property type="match status" value="1"/>
</dbReference>
<dbReference type="Pfam" id="PF07366">
    <property type="entry name" value="SnoaL"/>
    <property type="match status" value="1"/>
</dbReference>
<dbReference type="Proteomes" id="UP000754710">
    <property type="component" value="Unassembled WGS sequence"/>
</dbReference>
<dbReference type="InterPro" id="IPR032710">
    <property type="entry name" value="NTF2-like_dom_sf"/>
</dbReference>
<gene>
    <name evidence="1" type="ORF">K1X13_10105</name>
</gene>
<protein>
    <submittedName>
        <fullName evidence="1">Ester cyclase</fullName>
    </submittedName>
</protein>
<evidence type="ECO:0000313" key="2">
    <source>
        <dbReference type="Proteomes" id="UP000754710"/>
    </source>
</evidence>
<reference evidence="1 2" key="1">
    <citation type="submission" date="2021-08" db="EMBL/GenBank/DDBJ databases">
        <title>Nocardioides bacterium WL0053 sp. nov., isolated from the sediment.</title>
        <authorList>
            <person name="Wang L."/>
            <person name="Zhang D."/>
            <person name="Zhang A."/>
        </authorList>
    </citation>
    <scope>NUCLEOTIDE SEQUENCE [LARGE SCALE GENOMIC DNA]</scope>
    <source>
        <strain evidence="1 2">WL0053</strain>
    </source>
</reference>
<evidence type="ECO:0000313" key="1">
    <source>
        <dbReference type="EMBL" id="MBY9075171.1"/>
    </source>
</evidence>
<keyword evidence="2" id="KW-1185">Reference proteome</keyword>
<sequence length="92" mass="9712">MRDLIVSLHRETFHASPELKHLVCGDGLAAVEAVFVATHVSDFAGIPATGAEVRVPYTVFYDVAGAQITALRAYLSMLALTSQLPAAAEVTA</sequence>
<comment type="caution">
    <text evidence="1">The sequence shown here is derived from an EMBL/GenBank/DDBJ whole genome shotgun (WGS) entry which is preliminary data.</text>
</comment>
<dbReference type="EMBL" id="JAIEZQ010000002">
    <property type="protein sequence ID" value="MBY9075171.1"/>
    <property type="molecule type" value="Genomic_DNA"/>
</dbReference>
<proteinExistence type="predicted"/>